<reference evidence="3" key="1">
    <citation type="submission" date="2017-09" db="EMBL/GenBank/DDBJ databases">
        <title>Depth-based differentiation of microbial function through sediment-hosted aquifers and enrichment of novel symbionts in the deep terrestrial subsurface.</title>
        <authorList>
            <person name="Probst A.J."/>
            <person name="Ladd B."/>
            <person name="Jarett J.K."/>
            <person name="Geller-Mcgrath D.E."/>
            <person name="Sieber C.M.K."/>
            <person name="Emerson J.B."/>
            <person name="Anantharaman K."/>
            <person name="Thomas B.C."/>
            <person name="Malmstrom R."/>
            <person name="Stieglmeier M."/>
            <person name="Klingl A."/>
            <person name="Woyke T."/>
            <person name="Ryan C.M."/>
            <person name="Banfield J.F."/>
        </authorList>
    </citation>
    <scope>NUCLEOTIDE SEQUENCE [LARGE SCALE GENOMIC DNA]</scope>
</reference>
<comment type="similarity">
    <text evidence="1">Belongs to the UPF0161 family.</text>
</comment>
<proteinExistence type="inferred from homology"/>
<keyword evidence="1" id="KW-0472">Membrane</keyword>
<comment type="caution">
    <text evidence="2">The sequence shown here is derived from an EMBL/GenBank/DDBJ whole genome shotgun (WGS) entry which is preliminary data.</text>
</comment>
<dbReference type="GO" id="GO:0005886">
    <property type="term" value="C:plasma membrane"/>
    <property type="evidence" value="ECO:0007669"/>
    <property type="project" value="UniProtKB-SubCell"/>
</dbReference>
<evidence type="ECO:0000313" key="2">
    <source>
        <dbReference type="EMBL" id="PIU68594.1"/>
    </source>
</evidence>
<dbReference type="PANTHER" id="PTHR33383:SF1">
    <property type="entry name" value="MEMBRANE PROTEIN INSERTION EFFICIENCY FACTOR-RELATED"/>
    <property type="match status" value="1"/>
</dbReference>
<keyword evidence="1" id="KW-1003">Cell membrane</keyword>
<dbReference type="HAMAP" id="MF_00386">
    <property type="entry name" value="UPF0161_YidD"/>
    <property type="match status" value="1"/>
</dbReference>
<gene>
    <name evidence="2" type="primary">yidD</name>
    <name evidence="2" type="ORF">COS81_03395</name>
</gene>
<dbReference type="EMBL" id="PEWD01000066">
    <property type="protein sequence ID" value="PIU68594.1"/>
    <property type="molecule type" value="Genomic_DNA"/>
</dbReference>
<evidence type="ECO:0000313" key="3">
    <source>
        <dbReference type="Proteomes" id="UP000229916"/>
    </source>
</evidence>
<protein>
    <recommendedName>
        <fullName evidence="1">Putative membrane protein insertion efficiency factor</fullName>
    </recommendedName>
</protein>
<dbReference type="PANTHER" id="PTHR33383">
    <property type="entry name" value="MEMBRANE PROTEIN INSERTION EFFICIENCY FACTOR-RELATED"/>
    <property type="match status" value="1"/>
</dbReference>
<accession>A0A2M7AML5</accession>
<comment type="function">
    <text evidence="1">Could be involved in insertion of integral membrane proteins into the membrane.</text>
</comment>
<dbReference type="Proteomes" id="UP000229916">
    <property type="component" value="Unassembled WGS sequence"/>
</dbReference>
<organism evidence="2 3">
    <name type="scientific">candidate division WWE3 bacterium CG06_land_8_20_14_3_00_42_16</name>
    <dbReference type="NCBI Taxonomy" id="1975083"/>
    <lineage>
        <taxon>Bacteria</taxon>
        <taxon>Katanobacteria</taxon>
    </lineage>
</organism>
<dbReference type="Pfam" id="PF01809">
    <property type="entry name" value="YidD"/>
    <property type="match status" value="1"/>
</dbReference>
<comment type="subcellular location">
    <subcellularLocation>
        <location evidence="1">Cell membrane</location>
        <topology evidence="1">Peripheral membrane protein</topology>
        <orientation evidence="1">Cytoplasmic side</orientation>
    </subcellularLocation>
</comment>
<dbReference type="NCBIfam" id="TIGR00278">
    <property type="entry name" value="membrane protein insertion efficiency factor YidD"/>
    <property type="match status" value="1"/>
</dbReference>
<dbReference type="InterPro" id="IPR002696">
    <property type="entry name" value="Membr_insert_effic_factor_YidD"/>
</dbReference>
<sequence length="83" mass="9475">MKTLALKLIRFYQRYFSIDQGLLGKVLQGLWISEKGVCRFSPTCSEYTYQAIEKYGFGHGTILGLKRIVRCHPFSKGGFDPLP</sequence>
<evidence type="ECO:0000256" key="1">
    <source>
        <dbReference type="HAMAP-Rule" id="MF_00386"/>
    </source>
</evidence>
<dbReference type="SMART" id="SM01234">
    <property type="entry name" value="Haemolytic"/>
    <property type="match status" value="1"/>
</dbReference>
<name>A0A2M7AML5_UNCKA</name>
<dbReference type="AlphaFoldDB" id="A0A2M7AML5"/>